<name>A0AAE0HYH1_9PEZI</name>
<sequence length="906" mass="102464">MGREKNTGPGTASGNHAKERHKKDRHGNLHNWAAPLPPGLKARPDRPQLSSKHKTWFEFIENKDKKKKLEFEFTEDPNPPPGFEFVPIGNPALTARCKDISRERDAMIFIVTSASGHFSKALSLHLNRIGHHIRETIVQDARDELGDDSLFLAGTQPGVPEPIPETQEEINRQADAAIMDLFPRIPNTDRQMIIEQSFNKSKLHKGSPPVGLASHISLSRRVTLAVLAHIRHIHTRYDQLLRETSYVNARKAVESLCLDFLVKWRGDEETGRDQLDEILCEVIVISDSESDDDDDDAGEDNDDQSSGASSGHRLSEERVELEDIRDRLTIPDREEGAVRVNPVQFRRNVGVREQRTQHRVRKATKNKERRAKIHQRGFSRYHQAWDQAVARQRLADNEPLRSPATGSMNRSTSHGPHSLPFADAAHARPSIHSLQVLRRSPPRQLQYRSPGNPYQPERPPHGLEQPSYGDLLQRTVPQTFYHPPRETRILGYTRSDEFGPLVGSQTLPRAVERVRLRSHQDLKDHLVKSIETKSPDTSSFPSQFLGQPQRLGDYHAAGAPAVGASNNRSPALFYDGAHVQENRRLVVRQEEIPMLPRHSEANRSLASASSQPHGLVSRYAPTPSAGASGSGLQSSPYRDTASTRVDGPTFRSESRPIWVDDNDFVVFSSRSRPILVQDSRGQSRQVMIDPAHFPAESHPPLLARDPASSDVSGSMHLEDHGARNEATRTNQQVDRQPHDSTDIVRVTNKFPRRHESRQISPGPGRYEYRPTVPRHPEGGRVFDDLDRYEAQPAPLQYQRRIERVVARVEEPVNQYDFRPDVVRRTDGYHAVNVRRQERVVGFEYLPVTQSRDLRTYTSPTPQYDMSEVRYQSRSASVVPVTYTVLETPPPHSGYPVTRDDGVIILN</sequence>
<reference evidence="3" key="1">
    <citation type="journal article" date="2023" name="Mol. Phylogenet. Evol.">
        <title>Genome-scale phylogeny and comparative genomics of the fungal order Sordariales.</title>
        <authorList>
            <person name="Hensen N."/>
            <person name="Bonometti L."/>
            <person name="Westerberg I."/>
            <person name="Brannstrom I.O."/>
            <person name="Guillou S."/>
            <person name="Cros-Aarteil S."/>
            <person name="Calhoun S."/>
            <person name="Haridas S."/>
            <person name="Kuo A."/>
            <person name="Mondo S."/>
            <person name="Pangilinan J."/>
            <person name="Riley R."/>
            <person name="LaButti K."/>
            <person name="Andreopoulos B."/>
            <person name="Lipzen A."/>
            <person name="Chen C."/>
            <person name="Yan M."/>
            <person name="Daum C."/>
            <person name="Ng V."/>
            <person name="Clum A."/>
            <person name="Steindorff A."/>
            <person name="Ohm R.A."/>
            <person name="Martin F."/>
            <person name="Silar P."/>
            <person name="Natvig D.O."/>
            <person name="Lalanne C."/>
            <person name="Gautier V."/>
            <person name="Ament-Velasquez S.L."/>
            <person name="Kruys A."/>
            <person name="Hutchinson M.I."/>
            <person name="Powell A.J."/>
            <person name="Barry K."/>
            <person name="Miller A.N."/>
            <person name="Grigoriev I.V."/>
            <person name="Debuchy R."/>
            <person name="Gladieux P."/>
            <person name="Hiltunen Thoren M."/>
            <person name="Johannesson H."/>
        </authorList>
    </citation>
    <scope>NUCLEOTIDE SEQUENCE</scope>
    <source>
        <strain evidence="3">CBS 118394</strain>
    </source>
</reference>
<feature type="region of interest" description="Disordered" evidence="1">
    <location>
        <begin position="752"/>
        <end position="774"/>
    </location>
</feature>
<feature type="region of interest" description="Disordered" evidence="1">
    <location>
        <begin position="597"/>
        <end position="654"/>
    </location>
</feature>
<evidence type="ECO:0000313" key="4">
    <source>
        <dbReference type="Proteomes" id="UP001283341"/>
    </source>
</evidence>
<reference evidence="3" key="2">
    <citation type="submission" date="2023-06" db="EMBL/GenBank/DDBJ databases">
        <authorList>
            <consortium name="Lawrence Berkeley National Laboratory"/>
            <person name="Haridas S."/>
            <person name="Hensen N."/>
            <person name="Bonometti L."/>
            <person name="Westerberg I."/>
            <person name="Brannstrom I.O."/>
            <person name="Guillou S."/>
            <person name="Cros-Aarteil S."/>
            <person name="Calhoun S."/>
            <person name="Kuo A."/>
            <person name="Mondo S."/>
            <person name="Pangilinan J."/>
            <person name="Riley R."/>
            <person name="Labutti K."/>
            <person name="Andreopoulos B."/>
            <person name="Lipzen A."/>
            <person name="Chen C."/>
            <person name="Yanf M."/>
            <person name="Daum C."/>
            <person name="Ng V."/>
            <person name="Clum A."/>
            <person name="Steindorff A."/>
            <person name="Ohm R."/>
            <person name="Martin F."/>
            <person name="Silar P."/>
            <person name="Natvig D."/>
            <person name="Lalanne C."/>
            <person name="Gautier V."/>
            <person name="Ament-Velasquez S.L."/>
            <person name="Kruys A."/>
            <person name="Hutchinson M.I."/>
            <person name="Powell A.J."/>
            <person name="Barry K."/>
            <person name="Miller A.N."/>
            <person name="Grigoriev I.V."/>
            <person name="Debuchy R."/>
            <person name="Gladieux P."/>
            <person name="Thoren M.H."/>
            <person name="Johannesson H."/>
        </authorList>
    </citation>
    <scope>NUCLEOTIDE SEQUENCE</scope>
    <source>
        <strain evidence="3">CBS 118394</strain>
    </source>
</reference>
<dbReference type="Pfam" id="PF10056">
    <property type="entry name" value="DUF2293"/>
    <property type="match status" value="1"/>
</dbReference>
<feature type="region of interest" description="Disordered" evidence="1">
    <location>
        <begin position="396"/>
        <end position="422"/>
    </location>
</feature>
<dbReference type="EMBL" id="JAUEDM010000006">
    <property type="protein sequence ID" value="KAK3314969.1"/>
    <property type="molecule type" value="Genomic_DNA"/>
</dbReference>
<dbReference type="AlphaFoldDB" id="A0AAE0HYH1"/>
<feature type="region of interest" description="Disordered" evidence="1">
    <location>
        <begin position="1"/>
        <end position="48"/>
    </location>
</feature>
<accession>A0AAE0HYH1</accession>
<feature type="compositionally biased region" description="Basic residues" evidence="1">
    <location>
        <begin position="357"/>
        <end position="371"/>
    </location>
</feature>
<feature type="compositionally biased region" description="Polar residues" evidence="1">
    <location>
        <begin position="404"/>
        <end position="415"/>
    </location>
</feature>
<gene>
    <name evidence="3" type="ORF">B0H66DRAFT_535865</name>
</gene>
<feature type="compositionally biased region" description="Polar residues" evidence="1">
    <location>
        <begin position="632"/>
        <end position="643"/>
    </location>
</feature>
<feature type="region of interest" description="Disordered" evidence="1">
    <location>
        <begin position="434"/>
        <end position="468"/>
    </location>
</feature>
<keyword evidence="4" id="KW-1185">Reference proteome</keyword>
<comment type="caution">
    <text evidence="3">The sequence shown here is derived from an EMBL/GenBank/DDBJ whole genome shotgun (WGS) entry which is preliminary data.</text>
</comment>
<feature type="compositionally biased region" description="Acidic residues" evidence="1">
    <location>
        <begin position="288"/>
        <end position="303"/>
    </location>
</feature>
<evidence type="ECO:0000256" key="1">
    <source>
        <dbReference type="SAM" id="MobiDB-lite"/>
    </source>
</evidence>
<dbReference type="PANTHER" id="PTHR38113">
    <property type="match status" value="1"/>
</dbReference>
<dbReference type="PANTHER" id="PTHR38113:SF1">
    <property type="entry name" value="DUF2293 DOMAIN-CONTAINING PROTEIN"/>
    <property type="match status" value="1"/>
</dbReference>
<proteinExistence type="predicted"/>
<evidence type="ECO:0000313" key="3">
    <source>
        <dbReference type="EMBL" id="KAK3314969.1"/>
    </source>
</evidence>
<feature type="region of interest" description="Disordered" evidence="1">
    <location>
        <begin position="288"/>
        <end position="320"/>
    </location>
</feature>
<feature type="region of interest" description="Disordered" evidence="1">
    <location>
        <begin position="352"/>
        <end position="371"/>
    </location>
</feature>
<dbReference type="InterPro" id="IPR018744">
    <property type="entry name" value="DUF2293"/>
</dbReference>
<protein>
    <recommendedName>
        <fullName evidence="2">DUF2293 domain-containing protein</fullName>
    </recommendedName>
</protein>
<feature type="compositionally biased region" description="Polar residues" evidence="1">
    <location>
        <begin position="602"/>
        <end position="612"/>
    </location>
</feature>
<feature type="domain" description="DUF2293" evidence="2">
    <location>
        <begin position="177"/>
        <end position="265"/>
    </location>
</feature>
<dbReference type="Proteomes" id="UP001283341">
    <property type="component" value="Unassembled WGS sequence"/>
</dbReference>
<organism evidence="3 4">
    <name type="scientific">Apodospora peruviana</name>
    <dbReference type="NCBI Taxonomy" id="516989"/>
    <lineage>
        <taxon>Eukaryota</taxon>
        <taxon>Fungi</taxon>
        <taxon>Dikarya</taxon>
        <taxon>Ascomycota</taxon>
        <taxon>Pezizomycotina</taxon>
        <taxon>Sordariomycetes</taxon>
        <taxon>Sordariomycetidae</taxon>
        <taxon>Sordariales</taxon>
        <taxon>Lasiosphaeriaceae</taxon>
        <taxon>Apodospora</taxon>
    </lineage>
</organism>
<evidence type="ECO:0000259" key="2">
    <source>
        <dbReference type="Pfam" id="PF10056"/>
    </source>
</evidence>